<evidence type="ECO:0000313" key="2">
    <source>
        <dbReference type="EMBL" id="SDL41234.1"/>
    </source>
</evidence>
<dbReference type="Gene3D" id="3.40.50.1820">
    <property type="entry name" value="alpha/beta hydrolase"/>
    <property type="match status" value="1"/>
</dbReference>
<dbReference type="SUPFAM" id="SSF53474">
    <property type="entry name" value="alpha/beta-Hydrolases"/>
    <property type="match status" value="1"/>
</dbReference>
<evidence type="ECO:0000313" key="3">
    <source>
        <dbReference type="Proteomes" id="UP000199475"/>
    </source>
</evidence>
<dbReference type="PANTHER" id="PTHR37017:SF11">
    <property type="entry name" value="ESTERASE_LIPASE_THIOESTERASE DOMAIN-CONTAINING PROTEIN"/>
    <property type="match status" value="1"/>
</dbReference>
<gene>
    <name evidence="2" type="ORF">SAMN04488242_1482</name>
</gene>
<dbReference type="RefSeq" id="WP_093250491.1">
    <property type="nucleotide sequence ID" value="NZ_FNGP01000002.1"/>
</dbReference>
<evidence type="ECO:0000259" key="1">
    <source>
        <dbReference type="Pfam" id="PF12697"/>
    </source>
</evidence>
<protein>
    <submittedName>
        <fullName evidence="2">Pimeloyl-ACP methyl ester carboxylesterase</fullName>
    </submittedName>
</protein>
<accession>A0A1G9JVP9</accession>
<dbReference type="EMBL" id="FNGP01000002">
    <property type="protein sequence ID" value="SDL41234.1"/>
    <property type="molecule type" value="Genomic_DNA"/>
</dbReference>
<proteinExistence type="predicted"/>
<dbReference type="STRING" id="686624.SAMN04488242_1482"/>
<dbReference type="Proteomes" id="UP000199475">
    <property type="component" value="Unassembled WGS sequence"/>
</dbReference>
<dbReference type="OrthoDB" id="9773549at2"/>
<dbReference type="Pfam" id="PF12697">
    <property type="entry name" value="Abhydrolase_6"/>
    <property type="match status" value="1"/>
</dbReference>
<dbReference type="AlphaFoldDB" id="A0A1G9JVP9"/>
<sequence>MDIILIAGLWLDASAWDDVIPGLRAAGHRPVAVMLPGQGVGTTATLDDQLDAVLREVDAAEGPAMVVGHSAAATLAWLAGDRRPEKVAKVVMVGGMPSRDGDAYAPFFEPVEGMVPFPGWKPFAGPDSDDLDEAARAEMERRVVAVPGSVTHAPVRYTSDARKRIPVVLVCPEFSVDDAQAWFEAGEMPELIGVQRLDYVDIDSGHWPMFSKPAGLARILAELAQS</sequence>
<dbReference type="InterPro" id="IPR029058">
    <property type="entry name" value="AB_hydrolase_fold"/>
</dbReference>
<keyword evidence="3" id="KW-1185">Reference proteome</keyword>
<reference evidence="2 3" key="1">
    <citation type="submission" date="2016-10" db="EMBL/GenBank/DDBJ databases">
        <authorList>
            <person name="de Groot N.N."/>
        </authorList>
    </citation>
    <scope>NUCLEOTIDE SEQUENCE [LARGE SCALE GENOMIC DNA]</scope>
    <source>
        <strain evidence="2 3">CGMCC 1.9159</strain>
    </source>
</reference>
<dbReference type="InterPro" id="IPR052897">
    <property type="entry name" value="Sec-Metab_Biosynth_Hydrolase"/>
</dbReference>
<name>A0A1G9JVP9_9ACTN</name>
<organism evidence="2 3">
    <name type="scientific">Tessaracoccus oleiagri</name>
    <dbReference type="NCBI Taxonomy" id="686624"/>
    <lineage>
        <taxon>Bacteria</taxon>
        <taxon>Bacillati</taxon>
        <taxon>Actinomycetota</taxon>
        <taxon>Actinomycetes</taxon>
        <taxon>Propionibacteriales</taxon>
        <taxon>Propionibacteriaceae</taxon>
        <taxon>Tessaracoccus</taxon>
    </lineage>
</organism>
<dbReference type="PANTHER" id="PTHR37017">
    <property type="entry name" value="AB HYDROLASE-1 DOMAIN-CONTAINING PROTEIN-RELATED"/>
    <property type="match status" value="1"/>
</dbReference>
<feature type="domain" description="AB hydrolase-1" evidence="1">
    <location>
        <begin position="3"/>
        <end position="218"/>
    </location>
</feature>
<dbReference type="GO" id="GO:0003824">
    <property type="term" value="F:catalytic activity"/>
    <property type="evidence" value="ECO:0007669"/>
    <property type="project" value="UniProtKB-ARBA"/>
</dbReference>
<dbReference type="InterPro" id="IPR000073">
    <property type="entry name" value="AB_hydrolase_1"/>
</dbReference>